<organism evidence="2">
    <name type="scientific">Arundo donax</name>
    <name type="common">Giant reed</name>
    <name type="synonym">Donax arundinaceus</name>
    <dbReference type="NCBI Taxonomy" id="35708"/>
    <lineage>
        <taxon>Eukaryota</taxon>
        <taxon>Viridiplantae</taxon>
        <taxon>Streptophyta</taxon>
        <taxon>Embryophyta</taxon>
        <taxon>Tracheophyta</taxon>
        <taxon>Spermatophyta</taxon>
        <taxon>Magnoliopsida</taxon>
        <taxon>Liliopsida</taxon>
        <taxon>Poales</taxon>
        <taxon>Poaceae</taxon>
        <taxon>PACMAD clade</taxon>
        <taxon>Arundinoideae</taxon>
        <taxon>Arundineae</taxon>
        <taxon>Arundo</taxon>
    </lineage>
</organism>
<dbReference type="AlphaFoldDB" id="A0A0A9E055"/>
<sequence length="68" mass="7436">MIHHAHIFPSQTQPKNKPPLAPQTKLAYAAKNSSSKLYASSTCGSCKLQRASFSCVRHAIDNDGHRTT</sequence>
<evidence type="ECO:0000313" key="2">
    <source>
        <dbReference type="EMBL" id="JAD92358.1"/>
    </source>
</evidence>
<dbReference type="EMBL" id="GBRH01205537">
    <property type="protein sequence ID" value="JAD92358.1"/>
    <property type="molecule type" value="Transcribed_RNA"/>
</dbReference>
<reference evidence="2" key="1">
    <citation type="submission" date="2014-09" db="EMBL/GenBank/DDBJ databases">
        <authorList>
            <person name="Magalhaes I.L.F."/>
            <person name="Oliveira U."/>
            <person name="Santos F.R."/>
            <person name="Vidigal T.H.D.A."/>
            <person name="Brescovit A.D."/>
            <person name="Santos A.J."/>
        </authorList>
    </citation>
    <scope>NUCLEOTIDE SEQUENCE</scope>
    <source>
        <tissue evidence="2">Shoot tissue taken approximately 20 cm above the soil surface</tissue>
    </source>
</reference>
<proteinExistence type="predicted"/>
<reference evidence="2" key="2">
    <citation type="journal article" date="2015" name="Data Brief">
        <title>Shoot transcriptome of the giant reed, Arundo donax.</title>
        <authorList>
            <person name="Barrero R.A."/>
            <person name="Guerrero F.D."/>
            <person name="Moolhuijzen P."/>
            <person name="Goolsby J.A."/>
            <person name="Tidwell J."/>
            <person name="Bellgard S.E."/>
            <person name="Bellgard M.I."/>
        </authorList>
    </citation>
    <scope>NUCLEOTIDE SEQUENCE</scope>
    <source>
        <tissue evidence="2">Shoot tissue taken approximately 20 cm above the soil surface</tissue>
    </source>
</reference>
<accession>A0A0A9E055</accession>
<evidence type="ECO:0000256" key="1">
    <source>
        <dbReference type="SAM" id="MobiDB-lite"/>
    </source>
</evidence>
<name>A0A0A9E055_ARUDO</name>
<feature type="region of interest" description="Disordered" evidence="1">
    <location>
        <begin position="1"/>
        <end position="21"/>
    </location>
</feature>
<protein>
    <submittedName>
        <fullName evidence="2">Uncharacterized protein</fullName>
    </submittedName>
</protein>